<dbReference type="Proteomes" id="UP000236584">
    <property type="component" value="Chromosome"/>
</dbReference>
<feature type="compositionally biased region" description="Basic and acidic residues" evidence="1">
    <location>
        <begin position="500"/>
        <end position="509"/>
    </location>
</feature>
<evidence type="ECO:0000256" key="1">
    <source>
        <dbReference type="SAM" id="MobiDB-lite"/>
    </source>
</evidence>
<name>A0A2I8VFE7_9EURY</name>
<dbReference type="GeneID" id="35590915"/>
<feature type="region of interest" description="Disordered" evidence="1">
    <location>
        <begin position="113"/>
        <end position="132"/>
    </location>
</feature>
<dbReference type="EMBL" id="CP026309">
    <property type="protein sequence ID" value="AUV80657.1"/>
    <property type="molecule type" value="Genomic_DNA"/>
</dbReference>
<dbReference type="OrthoDB" id="326330at2157"/>
<accession>A0A2I8VFE7</accession>
<evidence type="ECO:0000313" key="3">
    <source>
        <dbReference type="Proteomes" id="UP000236584"/>
    </source>
</evidence>
<dbReference type="RefSeq" id="WP_103424233.1">
    <property type="nucleotide sequence ID" value="NZ_CP026309.1"/>
</dbReference>
<evidence type="ECO:0000313" key="2">
    <source>
        <dbReference type="EMBL" id="AUV80657.1"/>
    </source>
</evidence>
<protein>
    <submittedName>
        <fullName evidence="2">Uncharacterized protein</fullName>
    </submittedName>
</protein>
<feature type="compositionally biased region" description="Polar residues" evidence="1">
    <location>
        <begin position="113"/>
        <end position="130"/>
    </location>
</feature>
<proteinExistence type="predicted"/>
<feature type="region of interest" description="Disordered" evidence="1">
    <location>
        <begin position="500"/>
        <end position="530"/>
    </location>
</feature>
<dbReference type="AlphaFoldDB" id="A0A2I8VFE7"/>
<sequence length="530" mass="56387">MRARLIASLLALLVVASGVGAAAGGGVAWGSDPAPNIENSYTVTKAVHDMSWGASMEDARKFEANDGEIETIEAGVNESADNPFSTVPTDWNVTDWSAFPHAKDNVSALDSSGWTTDASGSAGSISTSDVETAPGVDAVKISTSGQTSGDTATATFSNFSVTSDESKRHLFVALDVKSIDAGTVVEFNVVDSNGDVKTAEINTSRSSGEDFVTNASGDGVVYQRALGDMATDSTNGDGSWNDIESVEIAVHDGDADLEIAGLNVEKMSTYDLGSAKKNTDSDEDDLETVEYAEKKTGGAMMLYSLETLGSAFDSAELHNLEIDMVGSPEHLPDDDVMIELEKTDKFPGYHGIATIYVDMGLQDSYDLSYSNAVRTDEQSVTSDRILSVEYAEGVSDDTDFADIEDSAFTDKTSLYSSEGTNVTVDDTLQTGSHDVVKFRMKLDEQQYNAIESTGGFGGGGRRAAACRTCQSSAGSSWFCSDSFGSSGADLAWLESAAEIRSRSSREPRGSSRTWAGPDSVSQRSERWRWR</sequence>
<keyword evidence="3" id="KW-1185">Reference proteome</keyword>
<reference evidence="2 3" key="1">
    <citation type="submission" date="2018-01" db="EMBL/GenBank/DDBJ databases">
        <title>Complete genome sequence of Salinigranum rubrum GX10T, an extremely halophilic archaeon isolated from a marine solar saltern.</title>
        <authorList>
            <person name="Han S."/>
        </authorList>
    </citation>
    <scope>NUCLEOTIDE SEQUENCE [LARGE SCALE GENOMIC DNA]</scope>
    <source>
        <strain evidence="2 3">GX10</strain>
    </source>
</reference>
<organism evidence="2 3">
    <name type="scientific">Salinigranum rubrum</name>
    <dbReference type="NCBI Taxonomy" id="755307"/>
    <lineage>
        <taxon>Archaea</taxon>
        <taxon>Methanobacteriati</taxon>
        <taxon>Methanobacteriota</taxon>
        <taxon>Stenosarchaea group</taxon>
        <taxon>Halobacteria</taxon>
        <taxon>Halobacteriales</taxon>
        <taxon>Haloferacaceae</taxon>
        <taxon>Salinigranum</taxon>
    </lineage>
</organism>
<dbReference type="KEGG" id="srub:C2R22_02460"/>
<gene>
    <name evidence="2" type="ORF">C2R22_02460</name>
</gene>